<evidence type="ECO:0000259" key="3">
    <source>
        <dbReference type="PROSITE" id="PS51903"/>
    </source>
</evidence>
<dbReference type="SUPFAM" id="SSF81923">
    <property type="entry name" value="Double Clp-N motif"/>
    <property type="match status" value="1"/>
</dbReference>
<name>A0ABX8CGF6_9NOCA</name>
<dbReference type="Pfam" id="PF02861">
    <property type="entry name" value="Clp_N"/>
    <property type="match status" value="1"/>
</dbReference>
<dbReference type="InterPro" id="IPR044217">
    <property type="entry name" value="CLPT1/2"/>
</dbReference>
<feature type="region of interest" description="Disordered" evidence="2">
    <location>
        <begin position="103"/>
        <end position="138"/>
    </location>
</feature>
<protein>
    <recommendedName>
        <fullName evidence="3">Clp R domain-containing protein</fullName>
    </recommendedName>
</protein>
<evidence type="ECO:0000256" key="1">
    <source>
        <dbReference type="PROSITE-ProRule" id="PRU01251"/>
    </source>
</evidence>
<feature type="domain" description="Clp R" evidence="3">
    <location>
        <begin position="2"/>
        <end position="159"/>
    </location>
</feature>
<dbReference type="Proteomes" id="UP000683310">
    <property type="component" value="Chromosome"/>
</dbReference>
<dbReference type="PANTHER" id="PTHR47016">
    <property type="entry name" value="ATP-DEPENDENT CLP PROTEASE ATP-BINDING SUBUNIT CLPT1, CHLOROPLASTIC"/>
    <property type="match status" value="1"/>
</dbReference>
<dbReference type="EMBL" id="CP074371">
    <property type="protein sequence ID" value="QVI18659.1"/>
    <property type="molecule type" value="Genomic_DNA"/>
</dbReference>
<dbReference type="InterPro" id="IPR004176">
    <property type="entry name" value="Clp_R_N"/>
</dbReference>
<gene>
    <name evidence="4" type="ORF">KHQ06_19045</name>
</gene>
<keyword evidence="5" id="KW-1185">Reference proteome</keyword>
<organism evidence="4 5">
    <name type="scientific">Nocardia tengchongensis</name>
    <dbReference type="NCBI Taxonomy" id="2055889"/>
    <lineage>
        <taxon>Bacteria</taxon>
        <taxon>Bacillati</taxon>
        <taxon>Actinomycetota</taxon>
        <taxon>Actinomycetes</taxon>
        <taxon>Mycobacteriales</taxon>
        <taxon>Nocardiaceae</taxon>
        <taxon>Nocardia</taxon>
    </lineage>
</organism>
<reference evidence="4 5" key="1">
    <citation type="submission" date="2021-04" db="EMBL/GenBank/DDBJ databases">
        <title>Nocardia tengchongensis.</title>
        <authorList>
            <person name="Zhuang k."/>
            <person name="Ran Y."/>
            <person name="Li W."/>
        </authorList>
    </citation>
    <scope>NUCLEOTIDE SEQUENCE [LARGE SCALE GENOMIC DNA]</scope>
    <source>
        <strain evidence="4 5">CFH S0057</strain>
    </source>
</reference>
<dbReference type="PANTHER" id="PTHR47016:SF5">
    <property type="entry name" value="CLP DOMAIN SUPERFAMILY PROTEIN"/>
    <property type="match status" value="1"/>
</dbReference>
<evidence type="ECO:0000256" key="2">
    <source>
        <dbReference type="SAM" id="MobiDB-lite"/>
    </source>
</evidence>
<sequence length="159" mass="17866">MFERFTDTARRTIVLAQEEARLLGHDWIGTEHLLLGLLRGDDPIAGQTLGELGLDLSGLRERVDQAVGVQDSHAPAGHIPFTARSKKVLENSLREAMRLQHSTSVRTLCSRGSEGDRTRPNPSRPLRRPETRRQPASYIGPEHLLLALVRRGPEWPRRS</sequence>
<keyword evidence="1" id="KW-0677">Repeat</keyword>
<dbReference type="Gene3D" id="1.10.1780.10">
    <property type="entry name" value="Clp, N-terminal domain"/>
    <property type="match status" value="1"/>
</dbReference>
<evidence type="ECO:0000313" key="5">
    <source>
        <dbReference type="Proteomes" id="UP000683310"/>
    </source>
</evidence>
<proteinExistence type="predicted"/>
<accession>A0ABX8CGF6</accession>
<dbReference type="InterPro" id="IPR036628">
    <property type="entry name" value="Clp_N_dom_sf"/>
</dbReference>
<evidence type="ECO:0000313" key="4">
    <source>
        <dbReference type="EMBL" id="QVI18659.1"/>
    </source>
</evidence>
<dbReference type="PROSITE" id="PS51903">
    <property type="entry name" value="CLP_R"/>
    <property type="match status" value="1"/>
</dbReference>